<dbReference type="NCBIfam" id="TIGR00187">
    <property type="entry name" value="ribE"/>
    <property type="match status" value="1"/>
</dbReference>
<dbReference type="PROSITE" id="PS51177">
    <property type="entry name" value="LUMAZINE_BIND"/>
    <property type="match status" value="2"/>
</dbReference>
<evidence type="ECO:0000313" key="12">
    <source>
        <dbReference type="EMBL" id="APB34930.1"/>
    </source>
</evidence>
<name>A0A1J0AG58_9CYAN</name>
<evidence type="ECO:0000256" key="7">
    <source>
        <dbReference type="ARBA" id="ARBA00022679"/>
    </source>
</evidence>
<evidence type="ECO:0000259" key="11">
    <source>
        <dbReference type="PROSITE" id="PS51177"/>
    </source>
</evidence>
<keyword evidence="7 12" id="KW-0808">Transferase</keyword>
<sequence>MFTGLIHTLGQVVTQTQNRLTIAAPMSYFPDVAVGDSIAVDGVCLTVTAYDSQGFTAATSPETRQRSTLGQRLWVNLEPALRVGQKLGGHFVSGHVDGVGSLTRSERVGGDFWELDFSAPPAVGRYLIPKGSIAVNGVSLTIAQVLGNGLQAAVIPLTYEATNLHHLRPGDPVNLEADVLGKYVEKFLQPGATNPALSENFLTQHGFMGSGSNLVQ</sequence>
<gene>
    <name evidence="12" type="ORF">GlitD10_2589</name>
</gene>
<dbReference type="SUPFAM" id="SSF63380">
    <property type="entry name" value="Riboflavin synthase domain-like"/>
    <property type="match status" value="2"/>
</dbReference>
<evidence type="ECO:0000256" key="10">
    <source>
        <dbReference type="PROSITE-ProRule" id="PRU00524"/>
    </source>
</evidence>
<dbReference type="Pfam" id="PF00677">
    <property type="entry name" value="Lum_binding"/>
    <property type="match status" value="2"/>
</dbReference>
<evidence type="ECO:0000313" key="13">
    <source>
        <dbReference type="Proteomes" id="UP000180235"/>
    </source>
</evidence>
<keyword evidence="6" id="KW-0686">Riboflavin biosynthesis</keyword>
<evidence type="ECO:0000256" key="4">
    <source>
        <dbReference type="ARBA" id="ARBA00012827"/>
    </source>
</evidence>
<comment type="catalytic activity">
    <reaction evidence="1">
        <text>2 6,7-dimethyl-8-(1-D-ribityl)lumazine + H(+) = 5-amino-6-(D-ribitylamino)uracil + riboflavin</text>
        <dbReference type="Rhea" id="RHEA:20772"/>
        <dbReference type="ChEBI" id="CHEBI:15378"/>
        <dbReference type="ChEBI" id="CHEBI:15934"/>
        <dbReference type="ChEBI" id="CHEBI:57986"/>
        <dbReference type="ChEBI" id="CHEBI:58201"/>
        <dbReference type="EC" id="2.5.1.9"/>
    </reaction>
</comment>
<evidence type="ECO:0000256" key="5">
    <source>
        <dbReference type="ARBA" id="ARBA00013950"/>
    </source>
</evidence>
<evidence type="ECO:0000256" key="3">
    <source>
        <dbReference type="ARBA" id="ARBA00004887"/>
    </source>
</evidence>
<feature type="domain" description="Lumazine-binding" evidence="11">
    <location>
        <begin position="1"/>
        <end position="90"/>
    </location>
</feature>
<dbReference type="InterPro" id="IPR017938">
    <property type="entry name" value="Riboflavin_synthase-like_b-brl"/>
</dbReference>
<dbReference type="CDD" id="cd00402">
    <property type="entry name" value="Riboflavin_synthase_like"/>
    <property type="match status" value="1"/>
</dbReference>
<accession>A0A1J0AG58</accession>
<keyword evidence="13" id="KW-1185">Reference proteome</keyword>
<comment type="pathway">
    <text evidence="3">Cofactor biosynthesis; riboflavin biosynthesis; riboflavin from 2-hydroxy-3-oxobutyl phosphate and 5-amino-6-(D-ribitylamino)uracil: step 2/2.</text>
</comment>
<comment type="function">
    <text evidence="2">Catalyzes the dismutation of two molecules of 6,7-dimethyl-8-ribityllumazine, resulting in the formation of riboflavin and 5-amino-6-(D-ribitylamino)uracil.</text>
</comment>
<feature type="domain" description="Lumazine-binding" evidence="11">
    <location>
        <begin position="91"/>
        <end position="188"/>
    </location>
</feature>
<evidence type="ECO:0000256" key="1">
    <source>
        <dbReference type="ARBA" id="ARBA00000968"/>
    </source>
</evidence>
<dbReference type="STRING" id="1188229.GlitD10_2589"/>
<dbReference type="InterPro" id="IPR026017">
    <property type="entry name" value="Lumazine-bd_dom"/>
</dbReference>
<dbReference type="RefSeq" id="WP_071455300.1">
    <property type="nucleotide sequence ID" value="NZ_CP017675.1"/>
</dbReference>
<reference evidence="12 13" key="1">
    <citation type="submission" date="2016-10" db="EMBL/GenBank/DDBJ databases">
        <title>Description of Gloeomargarita lithophora gen. nov., sp. nov., a thylakoid-bearing basal-branching cyanobacterium with intracellular carbonates, and proposal for Gloeomargaritales ord. nov.</title>
        <authorList>
            <person name="Moreira D."/>
            <person name="Tavera R."/>
            <person name="Benzerara K."/>
            <person name="Skouri-Panet F."/>
            <person name="Couradeau E."/>
            <person name="Gerard E."/>
            <person name="Loussert C."/>
            <person name="Novelo E."/>
            <person name="Zivanovic Y."/>
            <person name="Lopez-Garcia P."/>
        </authorList>
    </citation>
    <scope>NUCLEOTIDE SEQUENCE [LARGE SCALE GENOMIC DNA]</scope>
    <source>
        <strain evidence="12 13">D10</strain>
    </source>
</reference>
<dbReference type="EC" id="2.5.1.9" evidence="4 9"/>
<dbReference type="InterPro" id="IPR001783">
    <property type="entry name" value="Lumazine-bd"/>
</dbReference>
<dbReference type="NCBIfam" id="NF006767">
    <property type="entry name" value="PRK09289.1"/>
    <property type="match status" value="1"/>
</dbReference>
<evidence type="ECO:0000256" key="9">
    <source>
        <dbReference type="NCBIfam" id="TIGR00187"/>
    </source>
</evidence>
<dbReference type="OrthoDB" id="9788537at2"/>
<protein>
    <recommendedName>
        <fullName evidence="5 9">Riboflavin synthase</fullName>
        <ecNumber evidence="4 9">2.5.1.9</ecNumber>
    </recommendedName>
</protein>
<dbReference type="GO" id="GO:0009231">
    <property type="term" value="P:riboflavin biosynthetic process"/>
    <property type="evidence" value="ECO:0007669"/>
    <property type="project" value="UniProtKB-KW"/>
</dbReference>
<evidence type="ECO:0000256" key="2">
    <source>
        <dbReference type="ARBA" id="ARBA00002803"/>
    </source>
</evidence>
<organism evidence="12 13">
    <name type="scientific">Gloeomargarita lithophora Alchichica-D10</name>
    <dbReference type="NCBI Taxonomy" id="1188229"/>
    <lineage>
        <taxon>Bacteria</taxon>
        <taxon>Bacillati</taxon>
        <taxon>Cyanobacteriota</taxon>
        <taxon>Cyanophyceae</taxon>
        <taxon>Gloeomargaritales</taxon>
        <taxon>Gloeomargaritaceae</taxon>
        <taxon>Gloeomargarita</taxon>
    </lineage>
</organism>
<dbReference type="PIRSF" id="PIRSF000498">
    <property type="entry name" value="Riboflavin_syn_A"/>
    <property type="match status" value="1"/>
</dbReference>
<dbReference type="Gene3D" id="2.40.30.20">
    <property type="match status" value="2"/>
</dbReference>
<evidence type="ECO:0000256" key="8">
    <source>
        <dbReference type="ARBA" id="ARBA00022737"/>
    </source>
</evidence>
<feature type="repeat" description="Lumazine-binding" evidence="10">
    <location>
        <begin position="91"/>
        <end position="188"/>
    </location>
</feature>
<dbReference type="AlphaFoldDB" id="A0A1J0AG58"/>
<evidence type="ECO:0000256" key="6">
    <source>
        <dbReference type="ARBA" id="ARBA00022619"/>
    </source>
</evidence>
<proteinExistence type="predicted"/>
<dbReference type="PANTHER" id="PTHR21098:SF12">
    <property type="entry name" value="RIBOFLAVIN SYNTHASE"/>
    <property type="match status" value="1"/>
</dbReference>
<dbReference type="KEGG" id="glt:GlitD10_2589"/>
<dbReference type="InterPro" id="IPR023366">
    <property type="entry name" value="ATP_synth_asu-like_sf"/>
</dbReference>
<dbReference type="GO" id="GO:0004746">
    <property type="term" value="F:riboflavin synthase activity"/>
    <property type="evidence" value="ECO:0007669"/>
    <property type="project" value="UniProtKB-UniRule"/>
</dbReference>
<dbReference type="Proteomes" id="UP000180235">
    <property type="component" value="Chromosome"/>
</dbReference>
<dbReference type="PANTHER" id="PTHR21098">
    <property type="entry name" value="RIBOFLAVIN SYNTHASE ALPHA CHAIN"/>
    <property type="match status" value="1"/>
</dbReference>
<feature type="repeat" description="Lumazine-binding" evidence="10">
    <location>
        <begin position="1"/>
        <end position="90"/>
    </location>
</feature>
<dbReference type="EMBL" id="CP017675">
    <property type="protein sequence ID" value="APB34930.1"/>
    <property type="molecule type" value="Genomic_DNA"/>
</dbReference>
<keyword evidence="8" id="KW-0677">Repeat</keyword>